<protein>
    <recommendedName>
        <fullName evidence="7">Angiotensin-converting enzyme</fullName>
        <ecNumber evidence="7">3.4.-.-</ecNumber>
    </recommendedName>
</protein>
<dbReference type="PANTHER" id="PTHR10514">
    <property type="entry name" value="ANGIOTENSIN-CONVERTING ENZYME"/>
    <property type="match status" value="1"/>
</dbReference>
<evidence type="ECO:0000256" key="3">
    <source>
        <dbReference type="ARBA" id="ARBA00023157"/>
    </source>
</evidence>
<name>A0AAV2PKJ2_MEGNR</name>
<dbReference type="Pfam" id="PF01401">
    <property type="entry name" value="Peptidase_M2"/>
    <property type="match status" value="1"/>
</dbReference>
<accession>A0AAV2PKJ2</accession>
<dbReference type="InterPro" id="IPR001548">
    <property type="entry name" value="Peptidase_M2"/>
</dbReference>
<feature type="non-terminal residue" evidence="8">
    <location>
        <position position="1"/>
    </location>
</feature>
<reference evidence="8 9" key="1">
    <citation type="submission" date="2024-05" db="EMBL/GenBank/DDBJ databases">
        <authorList>
            <person name="Wallberg A."/>
        </authorList>
    </citation>
    <scope>NUCLEOTIDE SEQUENCE [LARGE SCALE GENOMIC DNA]</scope>
</reference>
<evidence type="ECO:0000313" key="9">
    <source>
        <dbReference type="Proteomes" id="UP001497623"/>
    </source>
</evidence>
<keyword evidence="4 7" id="KW-0325">Glycoprotein</keyword>
<comment type="caution">
    <text evidence="8">The sequence shown here is derived from an EMBL/GenBank/DDBJ whole genome shotgun (WGS) entry which is preliminary data.</text>
</comment>
<feature type="non-terminal residue" evidence="8">
    <location>
        <position position="319"/>
    </location>
</feature>
<evidence type="ECO:0000313" key="8">
    <source>
        <dbReference type="EMBL" id="CAL4059579.1"/>
    </source>
</evidence>
<dbReference type="PRINTS" id="PR00791">
    <property type="entry name" value="PEPDIPTASEA"/>
</dbReference>
<keyword evidence="7" id="KW-0482">Metalloprotease</keyword>
<organism evidence="8 9">
    <name type="scientific">Meganyctiphanes norvegica</name>
    <name type="common">Northern krill</name>
    <name type="synonym">Thysanopoda norvegica</name>
    <dbReference type="NCBI Taxonomy" id="48144"/>
    <lineage>
        <taxon>Eukaryota</taxon>
        <taxon>Metazoa</taxon>
        <taxon>Ecdysozoa</taxon>
        <taxon>Arthropoda</taxon>
        <taxon>Crustacea</taxon>
        <taxon>Multicrustacea</taxon>
        <taxon>Malacostraca</taxon>
        <taxon>Eumalacostraca</taxon>
        <taxon>Eucarida</taxon>
        <taxon>Euphausiacea</taxon>
        <taxon>Euphausiidae</taxon>
        <taxon>Meganyctiphanes</taxon>
    </lineage>
</organism>
<comment type="similarity">
    <text evidence="1 6 7">Belongs to the peptidase M2 family.</text>
</comment>
<dbReference type="PANTHER" id="PTHR10514:SF40">
    <property type="entry name" value="ANGIOTENSIN-CONVERTING ENZYME"/>
    <property type="match status" value="1"/>
</dbReference>
<dbReference type="GO" id="GO:0006508">
    <property type="term" value="P:proteolysis"/>
    <property type="evidence" value="ECO:0007669"/>
    <property type="project" value="UniProtKB-KW"/>
</dbReference>
<dbReference type="GO" id="GO:0005886">
    <property type="term" value="C:plasma membrane"/>
    <property type="evidence" value="ECO:0007669"/>
    <property type="project" value="TreeGrafter"/>
</dbReference>
<evidence type="ECO:0000256" key="2">
    <source>
        <dbReference type="ARBA" id="ARBA00022729"/>
    </source>
</evidence>
<dbReference type="EMBL" id="CAXKWB010000162">
    <property type="protein sequence ID" value="CAL4059579.1"/>
    <property type="molecule type" value="Genomic_DNA"/>
</dbReference>
<sequence length="319" mass="37750">RMVVCPPFNAKQLLRVHSAMARLQYYMQYQQQPKIYRQGANQAFEWGVGSAILLSIDNPNHFHKIGLIKNIDDDYKVGINILMKRALETVVYLPYALTLNNWRSDVFENQTKFENWNCYWWRLRLNNQGIKPPILRSDKDFDSGTISDIVEPKSIIKRFIGIILQFQFHRALCIKAKKYNPKDEKTLPLHMCDISDSKEAGEALKKMMSFGRSQVWRMTLKNLTGSNVLDPTALREYFKPLEDWLRDENLKNDEYIGWEIHETFCKKHKEEIILEQDHKHVHLHLYSDTCDEFKSLDNISKSTEQEINQLLEKLLKWKN</sequence>
<keyword evidence="9" id="KW-1185">Reference proteome</keyword>
<evidence type="ECO:0000256" key="1">
    <source>
        <dbReference type="ARBA" id="ARBA00008139"/>
    </source>
</evidence>
<dbReference type="GO" id="GO:0004180">
    <property type="term" value="F:carboxypeptidase activity"/>
    <property type="evidence" value="ECO:0007669"/>
    <property type="project" value="UniProtKB-KW"/>
</dbReference>
<dbReference type="GO" id="GO:0008241">
    <property type="term" value="F:peptidyl-dipeptidase activity"/>
    <property type="evidence" value="ECO:0007669"/>
    <property type="project" value="InterPro"/>
</dbReference>
<comment type="cofactor">
    <cofactor evidence="7">
        <name>Zn(2+)</name>
        <dbReference type="ChEBI" id="CHEBI:29105"/>
    </cofactor>
    <text evidence="7">Binds 1 zinc ion per subunit.</text>
</comment>
<dbReference type="SUPFAM" id="SSF55486">
    <property type="entry name" value="Metalloproteases ('zincins'), catalytic domain"/>
    <property type="match status" value="1"/>
</dbReference>
<keyword evidence="7" id="KW-0862">Zinc</keyword>
<comment type="caution">
    <text evidence="6">Lacks conserved residue(s) required for the propagation of feature annotation.</text>
</comment>
<evidence type="ECO:0000256" key="6">
    <source>
        <dbReference type="PROSITE-ProRule" id="PRU01355"/>
    </source>
</evidence>
<evidence type="ECO:0000256" key="5">
    <source>
        <dbReference type="PIRSR" id="PIRSR601548-4"/>
    </source>
</evidence>
<gene>
    <name evidence="8" type="ORF">MNOR_LOCUS701</name>
</gene>
<proteinExistence type="inferred from homology"/>
<keyword evidence="7" id="KW-0121">Carboxypeptidase</keyword>
<keyword evidence="7" id="KW-0378">Hydrolase</keyword>
<keyword evidence="3 5" id="KW-1015">Disulfide bond</keyword>
<dbReference type="Proteomes" id="UP001497623">
    <property type="component" value="Unassembled WGS sequence"/>
</dbReference>
<dbReference type="AlphaFoldDB" id="A0AAV2PKJ2"/>
<evidence type="ECO:0000256" key="7">
    <source>
        <dbReference type="RuleBase" id="RU361144"/>
    </source>
</evidence>
<keyword evidence="7" id="KW-0479">Metal-binding</keyword>
<evidence type="ECO:0000256" key="4">
    <source>
        <dbReference type="ARBA" id="ARBA00023180"/>
    </source>
</evidence>
<keyword evidence="2" id="KW-0732">Signal</keyword>
<dbReference type="PROSITE" id="PS52011">
    <property type="entry name" value="PEPTIDASE_M2"/>
    <property type="match status" value="1"/>
</dbReference>
<feature type="disulfide bond" evidence="5">
    <location>
        <begin position="173"/>
        <end position="192"/>
    </location>
</feature>
<dbReference type="GO" id="GO:0008237">
    <property type="term" value="F:metallopeptidase activity"/>
    <property type="evidence" value="ECO:0007669"/>
    <property type="project" value="UniProtKB-KW"/>
</dbReference>
<dbReference type="GO" id="GO:0046872">
    <property type="term" value="F:metal ion binding"/>
    <property type="evidence" value="ECO:0007669"/>
    <property type="project" value="UniProtKB-KW"/>
</dbReference>
<dbReference type="EC" id="3.4.-.-" evidence="7"/>
<keyword evidence="7" id="KW-0645">Protease</keyword>